<evidence type="ECO:0000256" key="3">
    <source>
        <dbReference type="ARBA" id="ARBA00022833"/>
    </source>
</evidence>
<protein>
    <recommendedName>
        <fullName evidence="5">MYND-type domain-containing protein</fullName>
    </recommendedName>
</protein>
<evidence type="ECO:0000256" key="1">
    <source>
        <dbReference type="ARBA" id="ARBA00022723"/>
    </source>
</evidence>
<dbReference type="InterPro" id="IPR002893">
    <property type="entry name" value="Znf_MYND"/>
</dbReference>
<dbReference type="SUPFAM" id="SSF144232">
    <property type="entry name" value="HIT/MYND zinc finger-like"/>
    <property type="match status" value="1"/>
</dbReference>
<keyword evidence="7" id="KW-1185">Reference proteome</keyword>
<feature type="domain" description="MYND-type" evidence="5">
    <location>
        <begin position="111"/>
        <end position="153"/>
    </location>
</feature>
<dbReference type="Pfam" id="PF01753">
    <property type="entry name" value="zf-MYND"/>
    <property type="match status" value="1"/>
</dbReference>
<evidence type="ECO:0000256" key="2">
    <source>
        <dbReference type="ARBA" id="ARBA00022771"/>
    </source>
</evidence>
<keyword evidence="1" id="KW-0479">Metal-binding</keyword>
<reference evidence="6" key="1">
    <citation type="submission" date="2021-11" db="EMBL/GenBank/DDBJ databases">
        <authorList>
            <consortium name="Genoscope - CEA"/>
            <person name="William W."/>
        </authorList>
    </citation>
    <scope>NUCLEOTIDE SEQUENCE</scope>
</reference>
<evidence type="ECO:0000259" key="5">
    <source>
        <dbReference type="PROSITE" id="PS50865"/>
    </source>
</evidence>
<comment type="caution">
    <text evidence="6">The sequence shown here is derived from an EMBL/GenBank/DDBJ whole genome shotgun (WGS) entry which is preliminary data.</text>
</comment>
<evidence type="ECO:0000256" key="4">
    <source>
        <dbReference type="PROSITE-ProRule" id="PRU00134"/>
    </source>
</evidence>
<proteinExistence type="predicted"/>
<dbReference type="GO" id="GO:0008270">
    <property type="term" value="F:zinc ion binding"/>
    <property type="evidence" value="ECO:0007669"/>
    <property type="project" value="UniProtKB-KW"/>
</dbReference>
<name>A0A8J2SJ55_9STRA</name>
<keyword evidence="2 4" id="KW-0863">Zinc-finger</keyword>
<dbReference type="PROSITE" id="PS01360">
    <property type="entry name" value="ZF_MYND_1"/>
    <property type="match status" value="1"/>
</dbReference>
<organism evidence="6 7">
    <name type="scientific">Pelagomonas calceolata</name>
    <dbReference type="NCBI Taxonomy" id="35677"/>
    <lineage>
        <taxon>Eukaryota</taxon>
        <taxon>Sar</taxon>
        <taxon>Stramenopiles</taxon>
        <taxon>Ochrophyta</taxon>
        <taxon>Pelagophyceae</taxon>
        <taxon>Pelagomonadales</taxon>
        <taxon>Pelagomonadaceae</taxon>
        <taxon>Pelagomonas</taxon>
    </lineage>
</organism>
<keyword evidence="3" id="KW-0862">Zinc</keyword>
<dbReference type="AlphaFoldDB" id="A0A8J2SJ55"/>
<dbReference type="OrthoDB" id="432970at2759"/>
<dbReference type="EMBL" id="CAKKNE010000002">
    <property type="protein sequence ID" value="CAH0367519.1"/>
    <property type="molecule type" value="Genomic_DNA"/>
</dbReference>
<evidence type="ECO:0000313" key="6">
    <source>
        <dbReference type="EMBL" id="CAH0367519.1"/>
    </source>
</evidence>
<dbReference type="Gene3D" id="6.10.140.2220">
    <property type="match status" value="1"/>
</dbReference>
<sequence>MGKKSRRQREPGGAAAGFLKPHKRFEKDHWRHIDGTPITSGQELQLYMAMGFKGLKDDIGTHGDTDPGRREYMSLVCLRKVTTKGVSNAIDALRRWPDLQPHWPRIRRRICDQCGQRVALSEPRFMVCGGCGVARYCSEACQIANWGHHQTVCAALARQAARDGKASATAKAAPFKVRGVLNTFNWDAH</sequence>
<dbReference type="PROSITE" id="PS50865">
    <property type="entry name" value="ZF_MYND_2"/>
    <property type="match status" value="1"/>
</dbReference>
<dbReference type="Proteomes" id="UP000789595">
    <property type="component" value="Unassembled WGS sequence"/>
</dbReference>
<accession>A0A8J2SJ55</accession>
<gene>
    <name evidence="6" type="ORF">PECAL_2P05440</name>
</gene>
<evidence type="ECO:0000313" key="7">
    <source>
        <dbReference type="Proteomes" id="UP000789595"/>
    </source>
</evidence>